<dbReference type="EMBL" id="MU551607">
    <property type="protein sequence ID" value="KAI5622985.1"/>
    <property type="molecule type" value="Genomic_DNA"/>
</dbReference>
<feature type="compositionally biased region" description="Basic and acidic residues" evidence="1">
    <location>
        <begin position="1"/>
        <end position="11"/>
    </location>
</feature>
<dbReference type="PANTHER" id="PTHR22145">
    <property type="entry name" value="SI:CH211-266K22.6"/>
    <property type="match status" value="1"/>
</dbReference>
<feature type="region of interest" description="Disordered" evidence="1">
    <location>
        <begin position="256"/>
        <end position="281"/>
    </location>
</feature>
<comment type="caution">
    <text evidence="2">The sequence shown here is derived from an EMBL/GenBank/DDBJ whole genome shotgun (WGS) entry which is preliminary data.</text>
</comment>
<evidence type="ECO:0000313" key="2">
    <source>
        <dbReference type="EMBL" id="KAI5622985.1"/>
    </source>
</evidence>
<evidence type="ECO:0000313" key="3">
    <source>
        <dbReference type="Proteomes" id="UP001205998"/>
    </source>
</evidence>
<feature type="compositionally biased region" description="Basic and acidic residues" evidence="1">
    <location>
        <begin position="77"/>
        <end position="87"/>
    </location>
</feature>
<keyword evidence="3" id="KW-1185">Reference proteome</keyword>
<dbReference type="PANTHER" id="PTHR22145:SF2">
    <property type="entry name" value="SI:CH211-266K22.6"/>
    <property type="match status" value="1"/>
</dbReference>
<dbReference type="Proteomes" id="UP001205998">
    <property type="component" value="Unassembled WGS sequence"/>
</dbReference>
<sequence>MLQDRTRHDPYNRLPTCTNRAKRKTSASVSSHHRDILSKPKNQAIKTHPLERCYKQNRQQSNQKDTVLPNLPLPRYESNKHVTHEDTDSGSDISDTERLPHPALTTDPPVLHLRKEIIHPSDFQTSGAPSRSNAGDSYPDFLPPPYNCWNLQELAMYLNTDGKNVPRSRPVSQFEGYLDRILQLEWCQIQTLHDESSKSICPVRRKPHSSLSAPKSILQCQRSFAFTLLTSVRPQTCNRHSGSLCMYSHSLMEKKQTGTFRRSSSETRAHRSNRQSDSSLDHVKLMQAVGNIRNPATHGPHVNGPMRKSSGVRSHSCGDGSHDGYRRSRTERRTESHRVIDSKSVSETGSENRRIAAKQKRVEFVF</sequence>
<feature type="compositionally biased region" description="Basic and acidic residues" evidence="1">
    <location>
        <begin position="320"/>
        <end position="341"/>
    </location>
</feature>
<protein>
    <recommendedName>
        <fullName evidence="4">Family with sequence similarity 217 member B</fullName>
    </recommendedName>
</protein>
<feature type="region of interest" description="Disordered" evidence="1">
    <location>
        <begin position="293"/>
        <end position="351"/>
    </location>
</feature>
<feature type="compositionally biased region" description="Polar residues" evidence="1">
    <location>
        <begin position="56"/>
        <end position="65"/>
    </location>
</feature>
<gene>
    <name evidence="2" type="ORF">C0J50_17492</name>
</gene>
<accession>A0AAD5AVW2</accession>
<evidence type="ECO:0008006" key="4">
    <source>
        <dbReference type="Google" id="ProtNLM"/>
    </source>
</evidence>
<dbReference type="AlphaFoldDB" id="A0AAD5AVW2"/>
<reference evidence="2" key="1">
    <citation type="submission" date="2018-07" db="EMBL/GenBank/DDBJ databases">
        <title>Comparative genomics of catfishes provides insights into carnivory and benthic adaptation.</title>
        <authorList>
            <person name="Zhang Y."/>
            <person name="Wang D."/>
            <person name="Peng Z."/>
            <person name="Zheng S."/>
            <person name="Shao F."/>
            <person name="Tao W."/>
        </authorList>
    </citation>
    <scope>NUCLEOTIDE SEQUENCE</scope>
    <source>
        <strain evidence="2">Chongqing</strain>
    </source>
</reference>
<name>A0AAD5AVW2_SILAS</name>
<evidence type="ECO:0000256" key="1">
    <source>
        <dbReference type="SAM" id="MobiDB-lite"/>
    </source>
</evidence>
<organism evidence="2 3">
    <name type="scientific">Silurus asotus</name>
    <name type="common">Amur catfish</name>
    <name type="synonym">Parasilurus asotus</name>
    <dbReference type="NCBI Taxonomy" id="30991"/>
    <lineage>
        <taxon>Eukaryota</taxon>
        <taxon>Metazoa</taxon>
        <taxon>Chordata</taxon>
        <taxon>Craniata</taxon>
        <taxon>Vertebrata</taxon>
        <taxon>Euteleostomi</taxon>
        <taxon>Actinopterygii</taxon>
        <taxon>Neopterygii</taxon>
        <taxon>Teleostei</taxon>
        <taxon>Ostariophysi</taxon>
        <taxon>Siluriformes</taxon>
        <taxon>Siluridae</taxon>
        <taxon>Silurus</taxon>
    </lineage>
</organism>
<proteinExistence type="predicted"/>
<feature type="region of interest" description="Disordered" evidence="1">
    <location>
        <begin position="1"/>
        <end position="107"/>
    </location>
</feature>
<dbReference type="Pfam" id="PF15344">
    <property type="entry name" value="FAM217"/>
    <property type="match status" value="1"/>
</dbReference>
<dbReference type="InterPro" id="IPR029266">
    <property type="entry name" value="FAM217"/>
</dbReference>